<evidence type="ECO:0000313" key="1">
    <source>
        <dbReference type="EMBL" id="KAI0040105.1"/>
    </source>
</evidence>
<evidence type="ECO:0000313" key="2">
    <source>
        <dbReference type="Proteomes" id="UP000814033"/>
    </source>
</evidence>
<dbReference type="Proteomes" id="UP000814033">
    <property type="component" value="Unassembled WGS sequence"/>
</dbReference>
<comment type="caution">
    <text evidence="1">The sequence shown here is derived from an EMBL/GenBank/DDBJ whole genome shotgun (WGS) entry which is preliminary data.</text>
</comment>
<accession>A0ACB8R7K8</accession>
<proteinExistence type="predicted"/>
<keyword evidence="2" id="KW-1185">Reference proteome</keyword>
<protein>
    <submittedName>
        <fullName evidence="1">TPR-like protein</fullName>
    </submittedName>
</protein>
<gene>
    <name evidence="1" type="ORF">FA95DRAFT_1599572</name>
</gene>
<reference evidence="1" key="2">
    <citation type="journal article" date="2022" name="New Phytol.">
        <title>Evolutionary transition to the ectomycorrhizal habit in the genomes of a hyperdiverse lineage of mushroom-forming fungi.</title>
        <authorList>
            <person name="Looney B."/>
            <person name="Miyauchi S."/>
            <person name="Morin E."/>
            <person name="Drula E."/>
            <person name="Courty P.E."/>
            <person name="Kohler A."/>
            <person name="Kuo A."/>
            <person name="LaButti K."/>
            <person name="Pangilinan J."/>
            <person name="Lipzen A."/>
            <person name="Riley R."/>
            <person name="Andreopoulos W."/>
            <person name="He G."/>
            <person name="Johnson J."/>
            <person name="Nolan M."/>
            <person name="Tritt A."/>
            <person name="Barry K.W."/>
            <person name="Grigoriev I.V."/>
            <person name="Nagy L.G."/>
            <person name="Hibbett D."/>
            <person name="Henrissat B."/>
            <person name="Matheny P.B."/>
            <person name="Labbe J."/>
            <person name="Martin F.M."/>
        </authorList>
    </citation>
    <scope>NUCLEOTIDE SEQUENCE</scope>
    <source>
        <strain evidence="1">FP105234-sp</strain>
    </source>
</reference>
<dbReference type="EMBL" id="MU276228">
    <property type="protein sequence ID" value="KAI0040105.1"/>
    <property type="molecule type" value="Genomic_DNA"/>
</dbReference>
<sequence>MPFVKLSRVRGCAACGASRCAACAEGQAAGVDYVLVPAKRFSGAGMQSWCQECIRTCLLELQDSVPRSPPSSAPPREPLFLQSNVRTQCSASSVAAGPARWAATRRTRRARPLVLGNAIAQPGGARYDTLQGCARSSGRRASVWTDGGGARRLAERAVVLQGGRPGARDYVTCAGGLPTADGAYVFHATASHPIASDATQDLYTSSRVTTSSYTSVPVHTYQILGGVWIVGVSQWTYSALYPSPDIDDPSHGKAILATSFAILREVGEICSEVPYIKGAAGILLRIMMISDKLSMRNKQKKEALRNIEHISAILLEVSVYASSHAWIIPPDVECILKLWPQELECIAAVLHQFEDHKRSRWKRILKIGSPMTEFRQCNAKLQQLAQCYQTKLLLTLQTNTDMNTQNFLPAQSINTKIPAYPSILYGRDSHLRIILKQLGQKNRLPAYAAIIGPGGIGKTTVALAVLHHPMIIQKFGEHIYFISCEGCLSEVMLVQNIAKVLGVGNILDGGLDLLKDSVLSYLRSSSDMLLCLDNFETLWNTDSSVKGMIEQFINDIKSITYVSLLITMRGQRYPEVITWSQPLLPPLEPFPIDIAQKLFQQISNKWDEWAEKLVACVDGLPLAITIIANLAQSFQCKVLWEQWEKVNIEILERGKGHRLTSLEASIHLSIEGHQLRSKPGVLLMLGLLGTLPGGLTLKRIQQLQSTFTEINNIESGVKPLLDSGLGHLTFDGLHAHPLIQYYCQKHLPLSASQMKLLERHYVELNLKESDDGSEICLERLLESTNTGYILLKSVKEHCPSGDTLRAIMSHSWLASIETGSFTEELFLSLQQYDKHLPMESITRYWLQWGSCLKNTGNYIEAEVKYQKALAYAELHEDQLCQAQVLMFLGMLSSSISEHQECAKYMQSALIQYEKCQDIHGQARVLCQMSKICLVQDLYLDAKAYALKSIELFESINEQYCIGDAWISMGDWFVSECKLDDARECYEKALSIFRKANSRGDQSGALEEIGNSYIIEGNYEVAKDYYYKALALRKQIHGLRRNPEILLSVGGVHIALEEYDTALKFYHQAVLINRINHDSVKEGYSLRGIGHAYFNRGMHSDAINYLEQAIVVHEKCNEKQFLAEDFSMLGKLYYDVDNYELAEEYWMKELRIWEKYNNTESVAYTTMCLGWIYLEDWQPQVAETYFLKALSFCEKSNFLNTHSRVLQSLGDLCRKSGNAILAAGWYRKALVILEGTMNPTATEYLTNALTELKHNN</sequence>
<name>A0ACB8R7K8_9AGAM</name>
<reference evidence="1" key="1">
    <citation type="submission" date="2021-02" db="EMBL/GenBank/DDBJ databases">
        <authorList>
            <consortium name="DOE Joint Genome Institute"/>
            <person name="Ahrendt S."/>
            <person name="Looney B.P."/>
            <person name="Miyauchi S."/>
            <person name="Morin E."/>
            <person name="Drula E."/>
            <person name="Courty P.E."/>
            <person name="Chicoki N."/>
            <person name="Fauchery L."/>
            <person name="Kohler A."/>
            <person name="Kuo A."/>
            <person name="Labutti K."/>
            <person name="Pangilinan J."/>
            <person name="Lipzen A."/>
            <person name="Riley R."/>
            <person name="Andreopoulos W."/>
            <person name="He G."/>
            <person name="Johnson J."/>
            <person name="Barry K.W."/>
            <person name="Grigoriev I.V."/>
            <person name="Nagy L."/>
            <person name="Hibbett D."/>
            <person name="Henrissat B."/>
            <person name="Matheny P.B."/>
            <person name="Labbe J."/>
            <person name="Martin F."/>
        </authorList>
    </citation>
    <scope>NUCLEOTIDE SEQUENCE</scope>
    <source>
        <strain evidence="1">FP105234-sp</strain>
    </source>
</reference>
<organism evidence="1 2">
    <name type="scientific">Auriscalpium vulgare</name>
    <dbReference type="NCBI Taxonomy" id="40419"/>
    <lineage>
        <taxon>Eukaryota</taxon>
        <taxon>Fungi</taxon>
        <taxon>Dikarya</taxon>
        <taxon>Basidiomycota</taxon>
        <taxon>Agaricomycotina</taxon>
        <taxon>Agaricomycetes</taxon>
        <taxon>Russulales</taxon>
        <taxon>Auriscalpiaceae</taxon>
        <taxon>Auriscalpium</taxon>
    </lineage>
</organism>